<reference evidence="7" key="1">
    <citation type="submission" date="2022-07" db="EMBL/GenBank/DDBJ databases">
        <title>Phylogenomic reconstructions and comparative analyses of Kickxellomycotina fungi.</title>
        <authorList>
            <person name="Reynolds N.K."/>
            <person name="Stajich J.E."/>
            <person name="Barry K."/>
            <person name="Grigoriev I.V."/>
            <person name="Crous P."/>
            <person name="Smith M.E."/>
        </authorList>
    </citation>
    <scope>NUCLEOTIDE SEQUENCE</scope>
    <source>
        <strain evidence="7">NBRC 32514</strain>
    </source>
</reference>
<keyword evidence="8" id="KW-1185">Reference proteome</keyword>
<feature type="region of interest" description="Disordered" evidence="5">
    <location>
        <begin position="691"/>
        <end position="716"/>
    </location>
</feature>
<dbReference type="PANTHER" id="PTHR16092:SF14">
    <property type="entry name" value="EXOCYST COMPLEX COMPONENT 1 ISOFORM X1"/>
    <property type="match status" value="1"/>
</dbReference>
<dbReference type="GO" id="GO:0006893">
    <property type="term" value="P:Golgi to plasma membrane transport"/>
    <property type="evidence" value="ECO:0007669"/>
    <property type="project" value="TreeGrafter"/>
</dbReference>
<dbReference type="Proteomes" id="UP001149813">
    <property type="component" value="Unassembled WGS sequence"/>
</dbReference>
<evidence type="ECO:0000256" key="3">
    <source>
        <dbReference type="ARBA" id="ARBA00022483"/>
    </source>
</evidence>
<dbReference type="Pfam" id="PF15277">
    <property type="entry name" value="Sec3-PIP2_bind"/>
    <property type="match status" value="1"/>
</dbReference>
<dbReference type="OrthoDB" id="27109at2759"/>
<keyword evidence="4" id="KW-0175">Coiled coil</keyword>
<dbReference type="Pfam" id="PF09763">
    <property type="entry name" value="Sec3_CC"/>
    <property type="match status" value="1"/>
</dbReference>
<dbReference type="Gene3D" id="2.30.29.90">
    <property type="match status" value="1"/>
</dbReference>
<dbReference type="InterPro" id="IPR019160">
    <property type="entry name" value="Sec3_CC"/>
</dbReference>
<accession>A0A9W8CU05</accession>
<proteinExistence type="inferred from homology"/>
<dbReference type="AlphaFoldDB" id="A0A9W8CU05"/>
<dbReference type="Pfam" id="PF20654">
    <property type="entry name" value="Sec3_C-term"/>
    <property type="match status" value="1"/>
</dbReference>
<feature type="region of interest" description="Disordered" evidence="5">
    <location>
        <begin position="184"/>
        <end position="246"/>
    </location>
</feature>
<protein>
    <recommendedName>
        <fullName evidence="6">Exocyst complex component Sec3 PIP2-binding N-terminal domain-containing protein</fullName>
    </recommendedName>
</protein>
<comment type="similarity">
    <text evidence="1">Belongs to the SEC3 family.</text>
</comment>
<evidence type="ECO:0000259" key="6">
    <source>
        <dbReference type="SMART" id="SM01313"/>
    </source>
</evidence>
<feature type="domain" description="Exocyst complex component Sec3 PIP2-binding N-terminal" evidence="6">
    <location>
        <begin position="65"/>
        <end position="149"/>
    </location>
</feature>
<dbReference type="InterPro" id="IPR028258">
    <property type="entry name" value="Sec3-PIP2_bind"/>
</dbReference>
<evidence type="ECO:0000313" key="8">
    <source>
        <dbReference type="Proteomes" id="UP001149813"/>
    </source>
</evidence>
<sequence>MSSKSEMTKARALAETIRKQLFIGVEATTAQENAAKALSGGQQPRRERLLNMVSVMERDNSKGSGPAKPRLLCITVKRNRKIRLHKVKINNNNLSEISKTWTMDDVKAIEFKEPTRFSLQLNHRYDFTAADAALVEGFVQMLVNFCNKYALKPPRYINTVSASSGAAQSGSAGTVRPRTVYTRAAQQHARNNSIPAIPSFDPPGQTSQQQQHQQSGGQHMGGAMGDGHPHARPKTRGNARGPGDQSALMRRMTKYVADHGGDVSALVPMGVPAGEEPPENVPEGDEIEEEVEDVEEMLLDEAFMLSADELVGDFGWRANIDAAQLEARLLGELNKLESENVRDMLEADKQVPKLIRELDQAISNLNQMDEMLKFYSMELESMDDDVRKIQLENESLKVEEANQQRLLMELDKILHTITLSEDELQVLRNESLETTDGIERVERVAASLKRMLGSKPGEGAGNLEAAHEKMKKYEFYSSNFSTRVFDYLKVMFQFKIDGSVNDKARSIVRGVRLVTGPEHVHKMMVKYAGLTLWLKETKPSADKELQALYIQCMNMLYANQTKEMVDSCRPFFFRYRHDVSSGGPNPIAAFSFSTNVGAGASGAGGGSGRRISLDGISGAAHHAIVSAVKGGSDSGGSASGGGSSYGGAGVVPSNEMQPAEAFSIALENVVASVISEQNFISDLFHYVPQAHTRAAHRRQSSRNGSQRNNSEGDSEAARAKLGENVTFYNWVTYKIRPIEHWGTPRAKLDSKGVVSQTVHFGTVKEVKSMLDLLFGSLVTQLDALVDMGTRFDPSQAVGMLVAVSKALDLCHGSDQGFLINVLERCSDKLEATFQSYISEQARAIEATKFTTKKRVGALPFARIFPKFIAHIEGLIGETGYSARAIADSAYSRISRLIFDTLESLLREAERHAQRNVDDKDAQKEQLNTHVLLLENMFVMVTGLQAYKAHGCRPYFVPTLDSYLDHAQIVQRKVTRAYIRDVLARPMGRLISFFDAVDKCLAANKDPLQTQNLGRSQLKKVIQAHSNSNMRENIKQLYKRVEKHFMNGQKLRMLVWQSITDDILSNYQRFVTLLARAYKSTNMSLDFTQTELKRWLNEH</sequence>
<evidence type="ECO:0000256" key="5">
    <source>
        <dbReference type="SAM" id="MobiDB-lite"/>
    </source>
</evidence>
<evidence type="ECO:0000256" key="1">
    <source>
        <dbReference type="ARBA" id="ARBA00006518"/>
    </source>
</evidence>
<dbReference type="InterPro" id="IPR048628">
    <property type="entry name" value="Sec3_C"/>
</dbReference>
<evidence type="ECO:0000256" key="4">
    <source>
        <dbReference type="ARBA" id="ARBA00023054"/>
    </source>
</evidence>
<organism evidence="7 8">
    <name type="scientific">Coemansia erecta</name>
    <dbReference type="NCBI Taxonomy" id="147472"/>
    <lineage>
        <taxon>Eukaryota</taxon>
        <taxon>Fungi</taxon>
        <taxon>Fungi incertae sedis</taxon>
        <taxon>Zoopagomycota</taxon>
        <taxon>Kickxellomycotina</taxon>
        <taxon>Kickxellomycetes</taxon>
        <taxon>Kickxellales</taxon>
        <taxon>Kickxellaceae</taxon>
        <taxon>Coemansia</taxon>
    </lineage>
</organism>
<name>A0A9W8CU05_9FUNG</name>
<feature type="compositionally biased region" description="Low complexity" evidence="5">
    <location>
        <begin position="202"/>
        <end position="217"/>
    </location>
</feature>
<dbReference type="GO" id="GO:0000145">
    <property type="term" value="C:exocyst"/>
    <property type="evidence" value="ECO:0007669"/>
    <property type="project" value="InterPro"/>
</dbReference>
<dbReference type="EMBL" id="JANBOJ010000003">
    <property type="protein sequence ID" value="KAJ1725559.1"/>
    <property type="molecule type" value="Genomic_DNA"/>
</dbReference>
<keyword evidence="3" id="KW-0268">Exocytosis</keyword>
<feature type="compositionally biased region" description="Polar residues" evidence="5">
    <location>
        <begin position="184"/>
        <end position="194"/>
    </location>
</feature>
<evidence type="ECO:0000313" key="7">
    <source>
        <dbReference type="EMBL" id="KAJ1725559.1"/>
    </source>
</evidence>
<dbReference type="GO" id="GO:0005546">
    <property type="term" value="F:phosphatidylinositol-4,5-bisphosphate binding"/>
    <property type="evidence" value="ECO:0007669"/>
    <property type="project" value="TreeGrafter"/>
</dbReference>
<comment type="caution">
    <text evidence="7">The sequence shown here is derived from an EMBL/GenBank/DDBJ whole genome shotgun (WGS) entry which is preliminary data.</text>
</comment>
<keyword evidence="2" id="KW-0813">Transport</keyword>
<gene>
    <name evidence="7" type="ORF">LPJ53_000229</name>
</gene>
<dbReference type="GO" id="GO:0006887">
    <property type="term" value="P:exocytosis"/>
    <property type="evidence" value="ECO:0007669"/>
    <property type="project" value="UniProtKB-KW"/>
</dbReference>
<dbReference type="GO" id="GO:0005886">
    <property type="term" value="C:plasma membrane"/>
    <property type="evidence" value="ECO:0007669"/>
    <property type="project" value="TreeGrafter"/>
</dbReference>
<dbReference type="SMART" id="SM01313">
    <property type="entry name" value="Sec3-PIP2_bind"/>
    <property type="match status" value="1"/>
</dbReference>
<evidence type="ECO:0000256" key="2">
    <source>
        <dbReference type="ARBA" id="ARBA00022448"/>
    </source>
</evidence>
<dbReference type="PANTHER" id="PTHR16092">
    <property type="entry name" value="SEC3/SYNTAXIN-RELATED"/>
    <property type="match status" value="1"/>
</dbReference>